<dbReference type="GO" id="GO:0005789">
    <property type="term" value="C:endoplasmic reticulum membrane"/>
    <property type="evidence" value="ECO:0007669"/>
    <property type="project" value="UniProtKB-SubCell"/>
</dbReference>
<dbReference type="PANTHER" id="PTHR24291">
    <property type="entry name" value="CYTOCHROME P450 FAMILY 4"/>
    <property type="match status" value="1"/>
</dbReference>
<keyword evidence="6 14" id="KW-0349">Heme</keyword>
<keyword evidence="9" id="KW-0492">Microsome</keyword>
<comment type="subcellular location">
    <subcellularLocation>
        <location evidence="4">Endoplasmic reticulum membrane</location>
        <topology evidence="4">Peripheral membrane protein</topology>
    </subcellularLocation>
    <subcellularLocation>
        <location evidence="3">Microsome membrane</location>
        <topology evidence="3">Peripheral membrane protein</topology>
    </subcellularLocation>
</comment>
<organism evidence="17">
    <name type="scientific">Epiphyas postvittana</name>
    <name type="common">Light brown apple moth</name>
    <dbReference type="NCBI Taxonomy" id="65032"/>
    <lineage>
        <taxon>Eukaryota</taxon>
        <taxon>Metazoa</taxon>
        <taxon>Ecdysozoa</taxon>
        <taxon>Arthropoda</taxon>
        <taxon>Hexapoda</taxon>
        <taxon>Insecta</taxon>
        <taxon>Pterygota</taxon>
        <taxon>Neoptera</taxon>
        <taxon>Endopterygota</taxon>
        <taxon>Lepidoptera</taxon>
        <taxon>Glossata</taxon>
        <taxon>Ditrysia</taxon>
        <taxon>Tortricoidea</taxon>
        <taxon>Tortricidae</taxon>
        <taxon>Tortricinae</taxon>
        <taxon>Epiphyas</taxon>
    </lineage>
</organism>
<evidence type="ECO:0000256" key="2">
    <source>
        <dbReference type="ARBA" id="ARBA00003690"/>
    </source>
</evidence>
<dbReference type="InterPro" id="IPR017972">
    <property type="entry name" value="Cyt_P450_CS"/>
</dbReference>
<evidence type="ECO:0000256" key="15">
    <source>
        <dbReference type="RuleBase" id="RU000461"/>
    </source>
</evidence>
<evidence type="ECO:0000256" key="1">
    <source>
        <dbReference type="ARBA" id="ARBA00001971"/>
    </source>
</evidence>
<dbReference type="InterPro" id="IPR036396">
    <property type="entry name" value="Cyt_P450_sf"/>
</dbReference>
<evidence type="ECO:0000256" key="16">
    <source>
        <dbReference type="SAM" id="Coils"/>
    </source>
</evidence>
<dbReference type="PANTHER" id="PTHR24291:SF189">
    <property type="entry name" value="CYTOCHROME P450 4C3-RELATED"/>
    <property type="match status" value="1"/>
</dbReference>
<dbReference type="InterPro" id="IPR050196">
    <property type="entry name" value="Cytochrome_P450_Monoox"/>
</dbReference>
<dbReference type="EMBL" id="GCVX01000086">
    <property type="protein sequence ID" value="JAI18144.1"/>
    <property type="molecule type" value="Transcribed_RNA"/>
</dbReference>
<dbReference type="PRINTS" id="PR00385">
    <property type="entry name" value="P450"/>
</dbReference>
<sequence length="513" mass="59060">MIFLLCVVVPVLWVILFRYRRRRMYALASKISDGDVELPLIGLAHKFTGTTEDIMSSLKELSYAAMKEDGMIRGWLGHILYFLAVDPVDLEMVLKTCLEKDDLHRFLRKVIGYGGIFAPVQIWRPRRKILLPAFSPKIVDSFVPVFAAQSVKLAEKLGEKAGEKKFSIWPYLSSYTLDSVCETALGVKINAQEDDKSPFLVELNRLLQLVCERIFHLWLQPDWLYKLFPQHKKHESSLKILHDFTNDIIEKKRKEIQQLKSERAEADHQYDLSNYSTKTFLDLLIQFSGGEKGYSNLELREEILTLTIAATDTSATAVGYTFKMLAKYPDIQEKVLQELDEVFGDSDRLFVKEDLMKLKYLERVIKETLRLFPPVPFIIRKVEEEILLPSGRVLPAGSGVVVSIWGIHRDPKYWGPDAEQFDPDRFLPERFNLQHSCSFMPFSSGPRNCVGYQYALMSIKTALSTVLRTCRVVPDKDPSATPQIRVKLDIMMKAVDGYEIALERRRELRCYAT</sequence>
<evidence type="ECO:0000256" key="6">
    <source>
        <dbReference type="ARBA" id="ARBA00022617"/>
    </source>
</evidence>
<dbReference type="GO" id="GO:0016705">
    <property type="term" value="F:oxidoreductase activity, acting on paired donors, with incorporation or reduction of molecular oxygen"/>
    <property type="evidence" value="ECO:0007669"/>
    <property type="project" value="InterPro"/>
</dbReference>
<evidence type="ECO:0000256" key="8">
    <source>
        <dbReference type="ARBA" id="ARBA00022824"/>
    </source>
</evidence>
<dbReference type="InterPro" id="IPR001128">
    <property type="entry name" value="Cyt_P450"/>
</dbReference>
<dbReference type="GO" id="GO:0020037">
    <property type="term" value="F:heme binding"/>
    <property type="evidence" value="ECO:0007669"/>
    <property type="project" value="InterPro"/>
</dbReference>
<keyword evidence="8" id="KW-0256">Endoplasmic reticulum</keyword>
<evidence type="ECO:0000256" key="5">
    <source>
        <dbReference type="ARBA" id="ARBA00010617"/>
    </source>
</evidence>
<dbReference type="GO" id="GO:0004497">
    <property type="term" value="F:monooxygenase activity"/>
    <property type="evidence" value="ECO:0007669"/>
    <property type="project" value="UniProtKB-KW"/>
</dbReference>
<evidence type="ECO:0000256" key="14">
    <source>
        <dbReference type="PIRSR" id="PIRSR602401-1"/>
    </source>
</evidence>
<evidence type="ECO:0000256" key="11">
    <source>
        <dbReference type="ARBA" id="ARBA00023004"/>
    </source>
</evidence>
<dbReference type="CDD" id="cd20628">
    <property type="entry name" value="CYP4"/>
    <property type="match status" value="1"/>
</dbReference>
<feature type="binding site" description="axial binding residue" evidence="14">
    <location>
        <position position="449"/>
    </location>
    <ligand>
        <name>heme</name>
        <dbReference type="ChEBI" id="CHEBI:30413"/>
    </ligand>
    <ligandPart>
        <name>Fe</name>
        <dbReference type="ChEBI" id="CHEBI:18248"/>
    </ligandPart>
</feature>
<comment type="similarity">
    <text evidence="5 15">Belongs to the cytochrome P450 family.</text>
</comment>
<feature type="coiled-coil region" evidence="16">
    <location>
        <begin position="242"/>
        <end position="269"/>
    </location>
</feature>
<comment type="cofactor">
    <cofactor evidence="1 14">
        <name>heme</name>
        <dbReference type="ChEBI" id="CHEBI:30413"/>
    </cofactor>
</comment>
<accession>A0A0K8TUH6</accession>
<evidence type="ECO:0000256" key="13">
    <source>
        <dbReference type="ARBA" id="ARBA00023136"/>
    </source>
</evidence>
<comment type="function">
    <text evidence="2">May be involved in the metabolism of insect hormones and in the breakdown of synthetic insecticides.</text>
</comment>
<keyword evidence="7 14" id="KW-0479">Metal-binding</keyword>
<keyword evidence="12 15" id="KW-0503">Monooxygenase</keyword>
<dbReference type="PROSITE" id="PS00086">
    <property type="entry name" value="CYTOCHROME_P450"/>
    <property type="match status" value="1"/>
</dbReference>
<dbReference type="AlphaFoldDB" id="A0A0K8TUH6"/>
<protein>
    <submittedName>
        <fullName evidence="17">Cytochrome p450</fullName>
    </submittedName>
</protein>
<keyword evidence="16" id="KW-0175">Coiled coil</keyword>
<evidence type="ECO:0000256" key="7">
    <source>
        <dbReference type="ARBA" id="ARBA00022723"/>
    </source>
</evidence>
<evidence type="ECO:0000256" key="4">
    <source>
        <dbReference type="ARBA" id="ARBA00004406"/>
    </source>
</evidence>
<evidence type="ECO:0000313" key="17">
    <source>
        <dbReference type="EMBL" id="JAI18144.1"/>
    </source>
</evidence>
<keyword evidence="11 14" id="KW-0408">Iron</keyword>
<name>A0A0K8TUH6_EPIPO</name>
<keyword evidence="13" id="KW-0472">Membrane</keyword>
<dbReference type="Pfam" id="PF00067">
    <property type="entry name" value="p450"/>
    <property type="match status" value="1"/>
</dbReference>
<evidence type="ECO:0000256" key="3">
    <source>
        <dbReference type="ARBA" id="ARBA00004174"/>
    </source>
</evidence>
<dbReference type="PRINTS" id="PR00463">
    <property type="entry name" value="EP450I"/>
</dbReference>
<evidence type="ECO:0000256" key="9">
    <source>
        <dbReference type="ARBA" id="ARBA00022848"/>
    </source>
</evidence>
<evidence type="ECO:0000256" key="10">
    <source>
        <dbReference type="ARBA" id="ARBA00023002"/>
    </source>
</evidence>
<keyword evidence="10 15" id="KW-0560">Oxidoreductase</keyword>
<dbReference type="SUPFAM" id="SSF48264">
    <property type="entry name" value="Cytochrome P450"/>
    <property type="match status" value="1"/>
</dbReference>
<proteinExistence type="inferred from homology"/>
<reference evidence="17" key="1">
    <citation type="journal article" date="2015" name="PLoS ONE">
        <title>The Peripheral Olfactory Repertoire of the Lightbrown Apple Moth, Epiphyas postvittana.</title>
        <authorList>
            <person name="Corcoran J.A."/>
            <person name="Jordan M.D."/>
            <person name="Thrimawithana A.H."/>
            <person name="Crowhurst R.N."/>
            <person name="Newcomb R.D."/>
        </authorList>
    </citation>
    <scope>NUCLEOTIDE SEQUENCE</scope>
</reference>
<dbReference type="InterPro" id="IPR002401">
    <property type="entry name" value="Cyt_P450_E_grp-I"/>
</dbReference>
<dbReference type="Gene3D" id="1.10.630.10">
    <property type="entry name" value="Cytochrome P450"/>
    <property type="match status" value="1"/>
</dbReference>
<evidence type="ECO:0000256" key="12">
    <source>
        <dbReference type="ARBA" id="ARBA00023033"/>
    </source>
</evidence>
<dbReference type="GO" id="GO:0005506">
    <property type="term" value="F:iron ion binding"/>
    <property type="evidence" value="ECO:0007669"/>
    <property type="project" value="InterPro"/>
</dbReference>